<dbReference type="AlphaFoldDB" id="A0A447N1M0"/>
<dbReference type="PANTHER" id="PTHR37324">
    <property type="entry name" value="PTS SYSTEM GALACTITOL-SPECIFIC EIIC COMPONENT"/>
    <property type="match status" value="1"/>
</dbReference>
<dbReference type="GO" id="GO:0009401">
    <property type="term" value="P:phosphoenolpyruvate-dependent sugar phosphotransferase system"/>
    <property type="evidence" value="ECO:0007669"/>
    <property type="project" value="UniProtKB-KW"/>
</dbReference>
<keyword evidence="3" id="KW-1003">Cell membrane</keyword>
<evidence type="ECO:0000256" key="9">
    <source>
        <dbReference type="SAM" id="Phobius"/>
    </source>
</evidence>
<keyword evidence="4" id="KW-0762">Sugar transport</keyword>
<keyword evidence="8 9" id="KW-0472">Membrane</keyword>
<dbReference type="PIRSF" id="PIRSF006304">
    <property type="entry name" value="GatC"/>
    <property type="match status" value="1"/>
</dbReference>
<dbReference type="Proteomes" id="UP000282086">
    <property type="component" value="Chromosome"/>
</dbReference>
<evidence type="ECO:0000256" key="1">
    <source>
        <dbReference type="ARBA" id="ARBA00004651"/>
    </source>
</evidence>
<dbReference type="EMBL" id="LR134140">
    <property type="protein sequence ID" value="VDZ97195.1"/>
    <property type="molecule type" value="Genomic_DNA"/>
</dbReference>
<dbReference type="PANTHER" id="PTHR37324:SF2">
    <property type="entry name" value="PTS SYSTEM GALACTITOL-SPECIFIC EIIC COMPONENT"/>
    <property type="match status" value="1"/>
</dbReference>
<feature type="domain" description="PTS EIIC type-2" evidence="10">
    <location>
        <begin position="30"/>
        <end position="433"/>
    </location>
</feature>
<feature type="transmembrane region" description="Helical" evidence="9">
    <location>
        <begin position="324"/>
        <end position="343"/>
    </location>
</feature>
<gene>
    <name evidence="11" type="primary">gatC_2</name>
    <name evidence="11" type="ORF">NCTC129_03408</name>
</gene>
<keyword evidence="2" id="KW-0813">Transport</keyword>
<dbReference type="InterPro" id="IPR013014">
    <property type="entry name" value="PTS_EIIC_2"/>
</dbReference>
<feature type="transmembrane region" description="Helical" evidence="9">
    <location>
        <begin position="170"/>
        <end position="191"/>
    </location>
</feature>
<keyword evidence="5" id="KW-0598">Phosphotransferase system</keyword>
<feature type="transmembrane region" description="Helical" evidence="9">
    <location>
        <begin position="212"/>
        <end position="232"/>
    </location>
</feature>
<dbReference type="PROSITE" id="PS51104">
    <property type="entry name" value="PTS_EIIC_TYPE_2"/>
    <property type="match status" value="1"/>
</dbReference>
<evidence type="ECO:0000256" key="7">
    <source>
        <dbReference type="ARBA" id="ARBA00022989"/>
    </source>
</evidence>
<evidence type="ECO:0000256" key="8">
    <source>
        <dbReference type="ARBA" id="ARBA00023136"/>
    </source>
</evidence>
<comment type="subcellular location">
    <subcellularLocation>
        <location evidence="1">Cell membrane</location>
        <topology evidence="1">Multi-pass membrane protein</topology>
    </subcellularLocation>
</comment>
<feature type="transmembrane region" description="Helical" evidence="9">
    <location>
        <begin position="88"/>
        <end position="107"/>
    </location>
</feature>
<feature type="transmembrane region" description="Helical" evidence="9">
    <location>
        <begin position="238"/>
        <end position="257"/>
    </location>
</feature>
<evidence type="ECO:0000256" key="2">
    <source>
        <dbReference type="ARBA" id="ARBA00022448"/>
    </source>
</evidence>
<feature type="transmembrane region" description="Helical" evidence="9">
    <location>
        <begin position="128"/>
        <end position="150"/>
    </location>
</feature>
<feature type="transmembrane region" description="Helical" evidence="9">
    <location>
        <begin position="350"/>
        <end position="372"/>
    </location>
</feature>
<proteinExistence type="predicted"/>
<evidence type="ECO:0000313" key="12">
    <source>
        <dbReference type="Proteomes" id="UP000282086"/>
    </source>
</evidence>
<dbReference type="GO" id="GO:0005886">
    <property type="term" value="C:plasma membrane"/>
    <property type="evidence" value="ECO:0007669"/>
    <property type="project" value="UniProtKB-SubCell"/>
</dbReference>
<evidence type="ECO:0000313" key="11">
    <source>
        <dbReference type="EMBL" id="VDZ97195.1"/>
    </source>
</evidence>
<sequence length="476" mass="51629">MSWDLAQRFYCRWSFFFLALFFKVKPAKALRSSLIVGIGFVGIYAIFDILTSNVGPAAQAMVERTGISLPVVDLGWPPLAAITWGSPIAPFVIPLTMLINVAMLALNKTRTVDVDMWNYWHFALAGTLVYYSTGSFVLGLSAAAIAAIVVLKLADWSAPLVAKYFGLEGISLPTLSSVVFFPIGLLFDKIIDKIPGVNRIHIDPENVQKKMGIFGEPMMVGTILGVLLGIIAGYDFKHILLLGISIGGVMFILPRMVRILMEGLLPLSEAIKKYLNAKYPGRDDLFIGLDIAVAVGNPAIISTALILTPISVFIAFLLPGNKVLPLGDLANLAVMASMIVLACRGNIFRAVITAIPVIVADLWIATKIAPFITGMAKDVNFKMAEGSSGQVSSFLDGGNPFRFWLLEIFNGNIIAIGLIPVLALIIYGVFSPDKRNGLCLITTQRLSLTLAQLTAKSAVIPVMTCQFWKSASFRRQ</sequence>
<evidence type="ECO:0000256" key="5">
    <source>
        <dbReference type="ARBA" id="ARBA00022683"/>
    </source>
</evidence>
<accession>A0A447N1M0</accession>
<dbReference type="GO" id="GO:0015577">
    <property type="term" value="F:galactitol transmembrane transporter activity"/>
    <property type="evidence" value="ECO:0007669"/>
    <property type="project" value="InterPro"/>
</dbReference>
<protein>
    <submittedName>
        <fullName evidence="11">PTS galactitol transporter subunit IIC</fullName>
    </submittedName>
</protein>
<dbReference type="InterPro" id="IPR013853">
    <property type="entry name" value="EIIC-GAT"/>
</dbReference>
<name>A0A447N1M0_SALET</name>
<dbReference type="InterPro" id="IPR004703">
    <property type="entry name" value="PTS_sugar-sp_permease"/>
</dbReference>
<evidence type="ECO:0000256" key="3">
    <source>
        <dbReference type="ARBA" id="ARBA00022475"/>
    </source>
</evidence>
<evidence type="ECO:0000256" key="4">
    <source>
        <dbReference type="ARBA" id="ARBA00022597"/>
    </source>
</evidence>
<feature type="transmembrane region" description="Helical" evidence="9">
    <location>
        <begin position="408"/>
        <end position="430"/>
    </location>
</feature>
<reference evidence="11 12" key="1">
    <citation type="submission" date="2018-12" db="EMBL/GenBank/DDBJ databases">
        <authorList>
            <consortium name="Pathogen Informatics"/>
        </authorList>
    </citation>
    <scope>NUCLEOTIDE SEQUENCE [LARGE SCALE GENOMIC DNA]</scope>
    <source>
        <strain evidence="11 12">NCTC129</strain>
    </source>
</reference>
<keyword evidence="6 9" id="KW-0812">Transmembrane</keyword>
<feature type="transmembrane region" description="Helical" evidence="9">
    <location>
        <begin position="285"/>
        <end position="318"/>
    </location>
</feature>
<organism evidence="11 12">
    <name type="scientific">Salmonella enterica I</name>
    <dbReference type="NCBI Taxonomy" id="59201"/>
    <lineage>
        <taxon>Bacteria</taxon>
        <taxon>Pseudomonadati</taxon>
        <taxon>Pseudomonadota</taxon>
        <taxon>Gammaproteobacteria</taxon>
        <taxon>Enterobacterales</taxon>
        <taxon>Enterobacteriaceae</taxon>
        <taxon>Salmonella</taxon>
    </lineage>
</organism>
<keyword evidence="7 9" id="KW-1133">Transmembrane helix</keyword>
<feature type="transmembrane region" description="Helical" evidence="9">
    <location>
        <begin position="29"/>
        <end position="47"/>
    </location>
</feature>
<evidence type="ECO:0000259" key="10">
    <source>
        <dbReference type="PROSITE" id="PS51104"/>
    </source>
</evidence>
<dbReference type="Pfam" id="PF03611">
    <property type="entry name" value="EIIC-GAT"/>
    <property type="match status" value="1"/>
</dbReference>
<evidence type="ECO:0000256" key="6">
    <source>
        <dbReference type="ARBA" id="ARBA00022692"/>
    </source>
</evidence>